<accession>I2NX16</accession>
<gene>
    <name evidence="1" type="ORF">HMPREF1051_1301</name>
</gene>
<dbReference type="PATRIC" id="fig|1095748.3.peg.132"/>
<protein>
    <submittedName>
        <fullName evidence="1">Uncharacterized protein</fullName>
    </submittedName>
</protein>
<dbReference type="AlphaFoldDB" id="I2NX16"/>
<reference evidence="1 2" key="1">
    <citation type="submission" date="2012-04" db="EMBL/GenBank/DDBJ databases">
        <authorList>
            <person name="Harkins D.M."/>
            <person name="Madupu R."/>
            <person name="Durkin A.S."/>
            <person name="Torralba M."/>
            <person name="Methe B."/>
            <person name="Sutton G.G."/>
            <person name="Nelson K.E."/>
        </authorList>
    </citation>
    <scope>NUCLEOTIDE SEQUENCE [LARGE SCALE GENOMIC DNA]</scope>
    <source>
        <strain evidence="1 2">VK64</strain>
    </source>
</reference>
<dbReference type="EMBL" id="AJMT01000007">
    <property type="protein sequence ID" value="EIG30377.1"/>
    <property type="molecule type" value="Genomic_DNA"/>
</dbReference>
<evidence type="ECO:0000313" key="2">
    <source>
        <dbReference type="Proteomes" id="UP000004473"/>
    </source>
</evidence>
<organism evidence="1 2">
    <name type="scientific">Neisseria sicca VK64</name>
    <dbReference type="NCBI Taxonomy" id="1095748"/>
    <lineage>
        <taxon>Bacteria</taxon>
        <taxon>Pseudomonadati</taxon>
        <taxon>Pseudomonadota</taxon>
        <taxon>Betaproteobacteria</taxon>
        <taxon>Neisseriales</taxon>
        <taxon>Neisseriaceae</taxon>
        <taxon>Neisseria</taxon>
    </lineage>
</organism>
<dbReference type="Proteomes" id="UP000004473">
    <property type="component" value="Unassembled WGS sequence"/>
</dbReference>
<evidence type="ECO:0000313" key="1">
    <source>
        <dbReference type="EMBL" id="EIG30377.1"/>
    </source>
</evidence>
<name>I2NX16_NEISI</name>
<proteinExistence type="predicted"/>
<sequence length="38" mass="3779">MAVGDRVRINVNESATGLATAPTSAKLTGTHGLGLEAV</sequence>
<comment type="caution">
    <text evidence="1">The sequence shown here is derived from an EMBL/GenBank/DDBJ whole genome shotgun (WGS) entry which is preliminary data.</text>
</comment>